<dbReference type="GO" id="GO:0055087">
    <property type="term" value="C:Ski complex"/>
    <property type="evidence" value="ECO:0007669"/>
    <property type="project" value="TreeGrafter"/>
</dbReference>
<evidence type="ECO:0000256" key="1">
    <source>
        <dbReference type="ARBA" id="ARBA00022741"/>
    </source>
</evidence>
<sequence>HRKKNNNENIDCEFEKRQDEEGLQNTWDIDNTNVCSPTSATSNTNANAVTGGETALNLVDLVNDCRNELFDNISISSILQNYDINNFIHNDNLLKYCEAGVTINNESSCNEPITLNEGFNFNCYSHFDYINPPNIKPSHTTTKDKEPNAMDLISAENGENNFIDMCIQNKDELNHEIKEISVKEVSNETGKEDIQEEEKKISNETMKKLEIIPEKQSVKYIRKKWVIEDNESDVSNFSKNDLLLSYDFELDNFQKRAVKHINNFKHVFIAAHTSAGKTLIAEHAIALSIKLNKKAIYTSPIKALSNQKYYEFKYIFKNVGIITGDVKMNVNANCLIMTTEILRNLLYLNDNIINNIHCVIFDEVHYVNDEFRGVIWEESIIMLPPHVQIVLLSATVPNYLQFADWVGFTKQKEVIAISTKKRPIPLLHYIYAHDSLFLIMDEKNKFYSSAFKEIYIKIREKEEAGKKGKELMGSSHGAKKKVYYSDAKNNKDNQMEKQNKTGTTNNMGDKQNDTVKGYYQYCKQKQKQRMFQNEANMKTEIQKLQALIKKLDEDNKLPVVLFCFSRIKCETYAKSMPHLNFLDNKKKSKVHLFIKESASKLCDQDRDLNQIKILSKLLENGIGVHHSGLLPIIKEIIEIMFQESLLKVLFSTETFSMGINMPAKTVVFTSLKKFDGVEKRLITSGEYIQMAGRAGRRGLDDRGIVIIMLDSPLHWKDAEKLFVGEANRLISQFHLGYNMILNLLRIEGITPEFMIERSFIQYQMKKNLFEQIFASKKVEQKSQEILNILKNIYLDQNGEEFTKAYLLNQVKTNDVETILKNINVKNEGTPKLLQDNDPNEPKTINDYNNNESSNPELKNY</sequence>
<dbReference type="PROSITE" id="PS51192">
    <property type="entry name" value="HELICASE_ATP_BIND_1"/>
    <property type="match status" value="1"/>
</dbReference>
<dbReference type="Gene3D" id="3.40.50.300">
    <property type="entry name" value="P-loop containing nucleotide triphosphate hydrolases"/>
    <property type="match status" value="2"/>
</dbReference>
<dbReference type="Pfam" id="PF00271">
    <property type="entry name" value="Helicase_C"/>
    <property type="match status" value="1"/>
</dbReference>
<evidence type="ECO:0000313" key="9">
    <source>
        <dbReference type="Proteomes" id="UP000078560"/>
    </source>
</evidence>
<dbReference type="InterPro" id="IPR050699">
    <property type="entry name" value="RNA-DNA_Helicase"/>
</dbReference>
<dbReference type="GO" id="GO:0004386">
    <property type="term" value="F:helicase activity"/>
    <property type="evidence" value="ECO:0007669"/>
    <property type="project" value="UniProtKB-KW"/>
</dbReference>
<accession>A0A1A8WHX0</accession>
<keyword evidence="3 8" id="KW-0347">Helicase</keyword>
<name>A0A1A8WHX0_PLAOA</name>
<dbReference type="InterPro" id="IPR027417">
    <property type="entry name" value="P-loop_NTPase"/>
</dbReference>
<feature type="compositionally biased region" description="Polar residues" evidence="5">
    <location>
        <begin position="500"/>
        <end position="509"/>
    </location>
</feature>
<feature type="region of interest" description="Disordered" evidence="5">
    <location>
        <begin position="488"/>
        <end position="511"/>
    </location>
</feature>
<feature type="compositionally biased region" description="Polar residues" evidence="5">
    <location>
        <begin position="845"/>
        <end position="860"/>
    </location>
</feature>
<dbReference type="PANTHER" id="PTHR12131">
    <property type="entry name" value="ATP-DEPENDENT RNA AND DNA HELICASE"/>
    <property type="match status" value="1"/>
</dbReference>
<dbReference type="GO" id="GO:0070478">
    <property type="term" value="P:nuclear-transcribed mRNA catabolic process, 3'-5' exonucleolytic nonsense-mediated decay"/>
    <property type="evidence" value="ECO:0007669"/>
    <property type="project" value="TreeGrafter"/>
</dbReference>
<dbReference type="InterPro" id="IPR011545">
    <property type="entry name" value="DEAD/DEAH_box_helicase_dom"/>
</dbReference>
<feature type="compositionally biased region" description="Basic and acidic residues" evidence="5">
    <location>
        <begin position="488"/>
        <end position="499"/>
    </location>
</feature>
<keyword evidence="1" id="KW-0547">Nucleotide-binding</keyword>
<dbReference type="SMART" id="SM00487">
    <property type="entry name" value="DEXDc"/>
    <property type="match status" value="1"/>
</dbReference>
<proteinExistence type="predicted"/>
<dbReference type="GO" id="GO:0005524">
    <property type="term" value="F:ATP binding"/>
    <property type="evidence" value="ECO:0007669"/>
    <property type="project" value="UniProtKB-KW"/>
</dbReference>
<keyword evidence="4" id="KW-0067">ATP-binding</keyword>
<feature type="domain" description="Helicase C-terminal" evidence="7">
    <location>
        <begin position="543"/>
        <end position="747"/>
    </location>
</feature>
<keyword evidence="2" id="KW-0378">Hydrolase</keyword>
<gene>
    <name evidence="8" type="ORF">POVCU2_0067430</name>
</gene>
<evidence type="ECO:0000313" key="8">
    <source>
        <dbReference type="EMBL" id="SBS91421.1"/>
    </source>
</evidence>
<dbReference type="GO" id="GO:0016787">
    <property type="term" value="F:hydrolase activity"/>
    <property type="evidence" value="ECO:0007669"/>
    <property type="project" value="UniProtKB-KW"/>
</dbReference>
<dbReference type="InterPro" id="IPR001650">
    <property type="entry name" value="Helicase_C-like"/>
</dbReference>
<evidence type="ECO:0000256" key="2">
    <source>
        <dbReference type="ARBA" id="ARBA00022801"/>
    </source>
</evidence>
<evidence type="ECO:0000259" key="6">
    <source>
        <dbReference type="PROSITE" id="PS51192"/>
    </source>
</evidence>
<dbReference type="CDD" id="cd18795">
    <property type="entry name" value="SF2_C_Ski2"/>
    <property type="match status" value="1"/>
</dbReference>
<feature type="non-terminal residue" evidence="8">
    <location>
        <position position="860"/>
    </location>
</feature>
<feature type="domain" description="Helicase ATP-binding" evidence="6">
    <location>
        <begin position="258"/>
        <end position="414"/>
    </location>
</feature>
<organism evidence="8 9">
    <name type="scientific">Plasmodium ovale curtisi</name>
    <dbReference type="NCBI Taxonomy" id="864141"/>
    <lineage>
        <taxon>Eukaryota</taxon>
        <taxon>Sar</taxon>
        <taxon>Alveolata</taxon>
        <taxon>Apicomplexa</taxon>
        <taxon>Aconoidasida</taxon>
        <taxon>Haemosporida</taxon>
        <taxon>Plasmodiidae</taxon>
        <taxon>Plasmodium</taxon>
        <taxon>Plasmodium (Plasmodium)</taxon>
    </lineage>
</organism>
<dbReference type="InterPro" id="IPR014001">
    <property type="entry name" value="Helicase_ATP-bd"/>
</dbReference>
<dbReference type="Proteomes" id="UP000078560">
    <property type="component" value="Unassembled WGS sequence"/>
</dbReference>
<dbReference type="GO" id="GO:0003676">
    <property type="term" value="F:nucleic acid binding"/>
    <property type="evidence" value="ECO:0007669"/>
    <property type="project" value="InterPro"/>
</dbReference>
<evidence type="ECO:0000256" key="3">
    <source>
        <dbReference type="ARBA" id="ARBA00022806"/>
    </source>
</evidence>
<dbReference type="EMBL" id="FLQU01001102">
    <property type="protein sequence ID" value="SBS91421.1"/>
    <property type="molecule type" value="Genomic_DNA"/>
</dbReference>
<evidence type="ECO:0000259" key="7">
    <source>
        <dbReference type="PROSITE" id="PS51194"/>
    </source>
</evidence>
<dbReference type="PROSITE" id="PS51194">
    <property type="entry name" value="HELICASE_CTER"/>
    <property type="match status" value="1"/>
</dbReference>
<dbReference type="PANTHER" id="PTHR12131:SF1">
    <property type="entry name" value="ATP-DEPENDENT RNA HELICASE SUPV3L1, MITOCHONDRIAL-RELATED"/>
    <property type="match status" value="1"/>
</dbReference>
<evidence type="ECO:0000256" key="5">
    <source>
        <dbReference type="SAM" id="MobiDB-lite"/>
    </source>
</evidence>
<dbReference type="FunFam" id="3.40.50.300:FF:000190">
    <property type="entry name" value="ATP-dependent RNA helicase"/>
    <property type="match status" value="1"/>
</dbReference>
<feature type="region of interest" description="Disordered" evidence="5">
    <location>
        <begin position="829"/>
        <end position="860"/>
    </location>
</feature>
<reference evidence="9" key="1">
    <citation type="submission" date="2016-05" db="EMBL/GenBank/DDBJ databases">
        <authorList>
            <person name="Naeem Raeece"/>
        </authorList>
    </citation>
    <scope>NUCLEOTIDE SEQUENCE [LARGE SCALE GENOMIC DNA]</scope>
</reference>
<dbReference type="SUPFAM" id="SSF52540">
    <property type="entry name" value="P-loop containing nucleoside triphosphate hydrolases"/>
    <property type="match status" value="1"/>
</dbReference>
<dbReference type="Pfam" id="PF00270">
    <property type="entry name" value="DEAD"/>
    <property type="match status" value="1"/>
</dbReference>
<dbReference type="AlphaFoldDB" id="A0A1A8WHX0"/>
<dbReference type="SMART" id="SM00490">
    <property type="entry name" value="HELICc"/>
    <property type="match status" value="1"/>
</dbReference>
<protein>
    <submittedName>
        <fullName evidence="8">Helicase, putative</fullName>
    </submittedName>
</protein>
<evidence type="ECO:0000256" key="4">
    <source>
        <dbReference type="ARBA" id="ARBA00022840"/>
    </source>
</evidence>
<feature type="non-terminal residue" evidence="8">
    <location>
        <position position="1"/>
    </location>
</feature>